<reference evidence="2" key="3">
    <citation type="submission" date="2023-05" db="EMBL/GenBank/DDBJ databases">
        <title>Colonisation of extended spectrum b-lactamase- and carbapenemase-producing bacteria on hospital surfaces from low- and middle-income countries.</title>
        <authorList>
            <person name="Nieto-Rosado M."/>
            <person name="Sands K."/>
            <person name="Iregbu K."/>
            <person name="Zahra R."/>
            <person name="Mazarati J.B."/>
            <person name="Mehtar S."/>
            <person name="Barnards-Group B."/>
            <person name="Walsh T.R."/>
        </authorList>
    </citation>
    <scope>NUCLEOTIDE SEQUENCE</scope>
    <source>
        <strain evidence="2">PP-E493</strain>
    </source>
</reference>
<organism evidence="1">
    <name type="scientific">Shewanella xiamenensis</name>
    <dbReference type="NCBI Taxonomy" id="332186"/>
    <lineage>
        <taxon>Bacteria</taxon>
        <taxon>Pseudomonadati</taxon>
        <taxon>Pseudomonadota</taxon>
        <taxon>Gammaproteobacteria</taxon>
        <taxon>Alteromonadales</taxon>
        <taxon>Shewanellaceae</taxon>
        <taxon>Shewanella</taxon>
    </lineage>
</organism>
<dbReference type="Gene3D" id="3.30.420.380">
    <property type="match status" value="1"/>
</dbReference>
<reference evidence="1" key="1">
    <citation type="journal article" date="2019" name="Int J Environ Res Public Health">
        <title>Characterization of Chromosome-Mediated BlaOXA-894 in Shewanella xiamenensis Isolated from Pig Wastewater.</title>
        <authorList>
            <person name="Zou H."/>
            <person name="Zhou Z."/>
            <person name="Xia H."/>
            <person name="Zhao Q."/>
            <person name="Li X."/>
        </authorList>
    </citation>
    <scope>NUCLEOTIDE SEQUENCE</scope>
    <source>
        <strain evidence="1">2015oxa</strain>
    </source>
</reference>
<dbReference type="RefSeq" id="WP_037428193.1">
    <property type="nucleotide sequence ID" value="NZ_AP026732.1"/>
</dbReference>
<dbReference type="EMBL" id="SUNE01000013">
    <property type="protein sequence ID" value="MDG5901441.1"/>
    <property type="molecule type" value="Genomic_DNA"/>
</dbReference>
<evidence type="ECO:0000313" key="2">
    <source>
        <dbReference type="EMBL" id="MDV5391727.1"/>
    </source>
</evidence>
<proteinExistence type="predicted"/>
<dbReference type="InterPro" id="IPR043129">
    <property type="entry name" value="ATPase_NBD"/>
</dbReference>
<dbReference type="AlphaFoldDB" id="A0A1E3UYY5"/>
<dbReference type="SUPFAM" id="SSF53067">
    <property type="entry name" value="Actin-like ATPase domain"/>
    <property type="match status" value="1"/>
</dbReference>
<sequence length="292" mass="32569">MDKGLFARLAFWRAKQTGVALGVYVCADKLWVYAPATERLHEQWVSFELQQDQWQSVFAELASTFPHAALQITLSSGRYQLLVADKPNVDSEELSQALIWSIKDMVNIPVPQIHLDYFESPLPSNKLNVVVVDKDKLINMVQAISEQGLTVLGISIEELAMTNLFIDDNQARLVVSHHSGQELLLTVVKQGLLYMQRRVRGFSQLDKAEVDELNYGLADNLSLEIQRSMDYFESQLRQPPVNSIELFADGAVDALAKLVSANFNQAVNVVNKTSVGAKMAGLAFSELSRGDE</sequence>
<dbReference type="OrthoDB" id="5296002at2"/>
<name>A0A1E3UYY5_9GAMM</name>
<comment type="caution">
    <text evidence="1">The sequence shown here is derived from an EMBL/GenBank/DDBJ whole genome shotgun (WGS) entry which is preliminary data.</text>
</comment>
<protein>
    <submittedName>
        <fullName evidence="1">MSHA biogenesis protein MshI</fullName>
    </submittedName>
</protein>
<dbReference type="EMBL" id="JASGOQ010000001">
    <property type="protein sequence ID" value="MDV5391727.1"/>
    <property type="molecule type" value="Genomic_DNA"/>
</dbReference>
<reference evidence="1" key="2">
    <citation type="submission" date="2019-04" db="EMBL/GenBank/DDBJ databases">
        <authorList>
            <person name="Zou H."/>
        </authorList>
    </citation>
    <scope>NUCLEOTIDE SEQUENCE</scope>
    <source>
        <strain evidence="1">2015oxa</strain>
    </source>
</reference>
<evidence type="ECO:0000313" key="1">
    <source>
        <dbReference type="EMBL" id="MDG5901441.1"/>
    </source>
</evidence>
<dbReference type="Proteomes" id="UP001152518">
    <property type="component" value="Unassembled WGS sequence"/>
</dbReference>
<dbReference type="Proteomes" id="UP001187859">
    <property type="component" value="Unassembled WGS sequence"/>
</dbReference>
<accession>A0A1E3UYY5</accession>
<gene>
    <name evidence="1" type="ORF">E2650_16410</name>
    <name evidence="2" type="ORF">QM089_16025</name>
</gene>